<comment type="pathway">
    <text evidence="2 7">Glycan metabolism; pectin degradation; 2-dehydro-3-deoxy-D-gluconate from pectin: step 4/5.</text>
</comment>
<accession>D1P6L5</accession>
<evidence type="ECO:0000256" key="1">
    <source>
        <dbReference type="ARBA" id="ARBA00000552"/>
    </source>
</evidence>
<dbReference type="GO" id="GO:0045490">
    <property type="term" value="P:pectin catabolic process"/>
    <property type="evidence" value="ECO:0007669"/>
    <property type="project" value="UniProtKB-UniRule"/>
</dbReference>
<dbReference type="CDD" id="cd20491">
    <property type="entry name" value="cupin_KduI_C"/>
    <property type="match status" value="1"/>
</dbReference>
<dbReference type="PANTHER" id="PTHR38461:SF1">
    <property type="entry name" value="4-DEOXY-L-THREO-5-HEXOSULOSE-URONATE KETOL-ISOMERASE"/>
    <property type="match status" value="1"/>
</dbReference>
<reference evidence="8" key="1">
    <citation type="submission" date="2009-12" db="EMBL/GenBank/DDBJ databases">
        <authorList>
            <person name="Weinstock G."/>
            <person name="Sodergren E."/>
            <person name="Clifton S."/>
            <person name="Fulton L."/>
            <person name="Fulton B."/>
            <person name="Courtney L."/>
            <person name="Fronick C."/>
            <person name="Harrison M."/>
            <person name="Strong C."/>
            <person name="Farmer C."/>
            <person name="Delahaunty K."/>
            <person name="Markovic C."/>
            <person name="Hall O."/>
            <person name="Minx P."/>
            <person name="Tomlinson C."/>
            <person name="Mitreva M."/>
            <person name="Nelson J."/>
            <person name="Hou S."/>
            <person name="Wollam A."/>
            <person name="Pepin K.H."/>
            <person name="Johnson M."/>
            <person name="Bhonagiri V."/>
            <person name="Nash W.E."/>
            <person name="Warren W."/>
            <person name="Chinwalla A."/>
            <person name="Mardis E.R."/>
            <person name="Wilson R.K."/>
        </authorList>
    </citation>
    <scope>NUCLEOTIDE SEQUENCE [LARGE SCALE GENOMIC DNA]</scope>
    <source>
        <strain evidence="8">DSM 4541</strain>
    </source>
</reference>
<evidence type="ECO:0000256" key="5">
    <source>
        <dbReference type="ARBA" id="ARBA00022833"/>
    </source>
</evidence>
<dbReference type="InterPro" id="IPR014710">
    <property type="entry name" value="RmlC-like_jellyroll"/>
</dbReference>
<dbReference type="CDD" id="cd20294">
    <property type="entry name" value="cupin_KduI_N"/>
    <property type="match status" value="1"/>
</dbReference>
<dbReference type="Proteomes" id="UP000005512">
    <property type="component" value="Unassembled WGS sequence"/>
</dbReference>
<dbReference type="GO" id="GO:0042840">
    <property type="term" value="P:D-glucuronate catabolic process"/>
    <property type="evidence" value="ECO:0007669"/>
    <property type="project" value="TreeGrafter"/>
</dbReference>
<dbReference type="NCBIfam" id="NF002091">
    <property type="entry name" value="PRK00924.1"/>
    <property type="match status" value="1"/>
</dbReference>
<dbReference type="InterPro" id="IPR007045">
    <property type="entry name" value="KduI"/>
</dbReference>
<dbReference type="GO" id="GO:0008697">
    <property type="term" value="F:4-deoxy-L-threo-5-hexosulose-uronate ketol-isomerase activity"/>
    <property type="evidence" value="ECO:0007669"/>
    <property type="project" value="UniProtKB-UniRule"/>
</dbReference>
<protein>
    <recommendedName>
        <fullName evidence="7">4-deoxy-L-threo-5-hexosulose-uronate ketol-isomerase</fullName>
        <ecNumber evidence="7">5.3.1.17</ecNumber>
    </recommendedName>
    <alternativeName>
        <fullName evidence="7">5-keto-4-deoxyuronate isomerase</fullName>
    </alternativeName>
    <alternativeName>
        <fullName evidence="7">DKI isomerase</fullName>
    </alternativeName>
</protein>
<dbReference type="UniPathway" id="UPA00545">
    <property type="reaction ID" value="UER00826"/>
</dbReference>
<dbReference type="Gene3D" id="2.60.120.520">
    <property type="entry name" value="pectin degrading enzyme 5-keto 4- deoxyuronate isomerase, domain 1"/>
    <property type="match status" value="1"/>
</dbReference>
<keyword evidence="9" id="KW-1185">Reference proteome</keyword>
<dbReference type="HOGENOM" id="CLU_062609_0_0_6"/>
<dbReference type="SUPFAM" id="SSF51182">
    <property type="entry name" value="RmlC-like cupins"/>
    <property type="match status" value="1"/>
</dbReference>
<dbReference type="InterPro" id="IPR021120">
    <property type="entry name" value="KduI/IolB_isomerase"/>
</dbReference>
<dbReference type="InterPro" id="IPR011051">
    <property type="entry name" value="RmlC_Cupin_sf"/>
</dbReference>
<evidence type="ECO:0000256" key="3">
    <source>
        <dbReference type="ARBA" id="ARBA00008086"/>
    </source>
</evidence>
<feature type="binding site" evidence="7">
    <location>
        <position position="213"/>
    </location>
    <ligand>
        <name>Zn(2+)</name>
        <dbReference type="ChEBI" id="CHEBI:29105"/>
    </ligand>
</feature>
<dbReference type="InterPro" id="IPR027449">
    <property type="entry name" value="KduI_N"/>
</dbReference>
<sequence>MGKPTREFGTPPVNYEVFIMEIRQPIHSEHAKTLDTAGLRKQFLIEGLFCEGEMNLTYSHIDRIIVGGIVPTHKPLALMAGKALGVDFFLERRELGAINIGGAGKVVVDGEIFEIAPREALYIGMGAREVEFSSADANHPARFYINCAPAHHTYPSRKITIDQASPEKLGKVENCNVRTIYKFLHPSILPTCQLSMGMTVLEPGSLWNTMPCHTHERRMEVYLYFDMKDDNVVFHYMGEPTETRHIVVRNEQAVISPSWSIHSGVGTAAYTFIWGMVGENQVFHDMDHVAMTDLK</sequence>
<organism evidence="8 9">
    <name type="scientific">Providencia rustigianii DSM 4541</name>
    <dbReference type="NCBI Taxonomy" id="500637"/>
    <lineage>
        <taxon>Bacteria</taxon>
        <taxon>Pseudomonadati</taxon>
        <taxon>Pseudomonadota</taxon>
        <taxon>Gammaproteobacteria</taxon>
        <taxon>Enterobacterales</taxon>
        <taxon>Morganellaceae</taxon>
        <taxon>Providencia</taxon>
    </lineage>
</organism>
<feature type="binding site" evidence="7">
    <location>
        <position position="262"/>
    </location>
    <ligand>
        <name>Zn(2+)</name>
        <dbReference type="ChEBI" id="CHEBI:29105"/>
    </ligand>
</feature>
<dbReference type="GO" id="GO:0008270">
    <property type="term" value="F:zinc ion binding"/>
    <property type="evidence" value="ECO:0007669"/>
    <property type="project" value="UniProtKB-UniRule"/>
</dbReference>
<feature type="binding site" evidence="7">
    <location>
        <position position="220"/>
    </location>
    <ligand>
        <name>Zn(2+)</name>
        <dbReference type="ChEBI" id="CHEBI:29105"/>
    </ligand>
</feature>
<dbReference type="STRING" id="500637.PROVRUST_07817"/>
<keyword evidence="6 7" id="KW-0413">Isomerase</keyword>
<dbReference type="AlphaFoldDB" id="D1P6L5"/>
<dbReference type="GO" id="GO:0019698">
    <property type="term" value="P:D-galacturonate catabolic process"/>
    <property type="evidence" value="ECO:0007669"/>
    <property type="project" value="TreeGrafter"/>
</dbReference>
<evidence type="ECO:0000256" key="7">
    <source>
        <dbReference type="HAMAP-Rule" id="MF_00687"/>
    </source>
</evidence>
<comment type="catalytic activity">
    <reaction evidence="1 7">
        <text>5-dehydro-4-deoxy-D-glucuronate = 3-deoxy-D-glycero-2,5-hexodiulosonate</text>
        <dbReference type="Rhea" id="RHEA:23896"/>
        <dbReference type="ChEBI" id="CHEBI:17117"/>
        <dbReference type="ChEBI" id="CHEBI:29071"/>
        <dbReference type="EC" id="5.3.1.17"/>
    </reaction>
</comment>
<comment type="caution">
    <text evidence="8">The sequence shown here is derived from an EMBL/GenBank/DDBJ whole genome shotgun (WGS) entry which is preliminary data.</text>
</comment>
<keyword evidence="5 7" id="KW-0862">Zinc</keyword>
<dbReference type="eggNOG" id="COG3717">
    <property type="taxonomic scope" value="Bacteria"/>
</dbReference>
<comment type="function">
    <text evidence="7">Catalyzes the isomerization of 5-dehydro-4-deoxy-D-glucuronate to 3-deoxy-D-glycero-2,5-hexodiulosonate.</text>
</comment>
<evidence type="ECO:0000313" key="8">
    <source>
        <dbReference type="EMBL" id="EFB70937.1"/>
    </source>
</evidence>
<keyword evidence="4 7" id="KW-0479">Metal-binding</keyword>
<proteinExistence type="inferred from homology"/>
<evidence type="ECO:0000256" key="2">
    <source>
        <dbReference type="ARBA" id="ARBA00005148"/>
    </source>
</evidence>
<comment type="cofactor">
    <cofactor evidence="7">
        <name>Zn(2+)</name>
        <dbReference type="ChEBI" id="CHEBI:29105"/>
    </cofactor>
    <text evidence="7">Binds 1 zinc ion per subunit.</text>
</comment>
<dbReference type="Gene3D" id="2.60.120.10">
    <property type="entry name" value="Jelly Rolls"/>
    <property type="match status" value="1"/>
</dbReference>
<dbReference type="PIRSF" id="PIRSF006625">
    <property type="entry name" value="KduI"/>
    <property type="match status" value="1"/>
</dbReference>
<evidence type="ECO:0000256" key="6">
    <source>
        <dbReference type="ARBA" id="ARBA00023235"/>
    </source>
</evidence>
<feature type="binding site" evidence="7">
    <location>
        <position position="215"/>
    </location>
    <ligand>
        <name>Zn(2+)</name>
        <dbReference type="ChEBI" id="CHEBI:29105"/>
    </ligand>
</feature>
<dbReference type="EC" id="5.3.1.17" evidence="7"/>
<evidence type="ECO:0000256" key="4">
    <source>
        <dbReference type="ARBA" id="ARBA00022723"/>
    </source>
</evidence>
<evidence type="ECO:0000313" key="9">
    <source>
        <dbReference type="Proteomes" id="UP000005512"/>
    </source>
</evidence>
<dbReference type="PANTHER" id="PTHR38461">
    <property type="entry name" value="4-DEOXY-L-THREO-5-HEXOSULOSE-URONATE KETOL-ISOMERASE"/>
    <property type="match status" value="1"/>
</dbReference>
<dbReference type="HAMAP" id="MF_00687">
    <property type="entry name" value="KduI"/>
    <property type="match status" value="1"/>
</dbReference>
<gene>
    <name evidence="7" type="primary">kduI</name>
    <name evidence="8" type="ORF">PROVRUST_07817</name>
</gene>
<comment type="similarity">
    <text evidence="3 7">Belongs to the KduI family.</text>
</comment>
<name>D1P6L5_9GAMM</name>
<dbReference type="Pfam" id="PF04962">
    <property type="entry name" value="KduI"/>
    <property type="match status" value="1"/>
</dbReference>
<dbReference type="EMBL" id="ABXV02000043">
    <property type="protein sequence ID" value="EFB70937.1"/>
    <property type="molecule type" value="Genomic_DNA"/>
</dbReference>